<dbReference type="EMBL" id="LSTO01000001">
    <property type="protein sequence ID" value="OWW22728.1"/>
    <property type="molecule type" value="Genomic_DNA"/>
</dbReference>
<dbReference type="AlphaFoldDB" id="A0A254TSL9"/>
<name>A0A254TSL9_9BURK</name>
<evidence type="ECO:0000313" key="1">
    <source>
        <dbReference type="EMBL" id="OWW22728.1"/>
    </source>
</evidence>
<protein>
    <recommendedName>
        <fullName evidence="3">HTH marR-type domain-containing protein</fullName>
    </recommendedName>
</protein>
<evidence type="ECO:0000313" key="2">
    <source>
        <dbReference type="Proteomes" id="UP000197535"/>
    </source>
</evidence>
<organism evidence="1 2">
    <name type="scientific">Noviherbaspirillum denitrificans</name>
    <dbReference type="NCBI Taxonomy" id="1968433"/>
    <lineage>
        <taxon>Bacteria</taxon>
        <taxon>Pseudomonadati</taxon>
        <taxon>Pseudomonadota</taxon>
        <taxon>Betaproteobacteria</taxon>
        <taxon>Burkholderiales</taxon>
        <taxon>Oxalobacteraceae</taxon>
        <taxon>Noviherbaspirillum</taxon>
    </lineage>
</organism>
<accession>A0A254TSL9</accession>
<dbReference type="OrthoDB" id="9798172at2"/>
<proteinExistence type="predicted"/>
<evidence type="ECO:0008006" key="3">
    <source>
        <dbReference type="Google" id="ProtNLM"/>
    </source>
</evidence>
<comment type="caution">
    <text evidence="1">The sequence shown here is derived from an EMBL/GenBank/DDBJ whole genome shotgun (WGS) entry which is preliminary data.</text>
</comment>
<reference evidence="1 2" key="1">
    <citation type="submission" date="2016-02" db="EMBL/GenBank/DDBJ databases">
        <authorList>
            <person name="Wen L."/>
            <person name="He K."/>
            <person name="Yang H."/>
        </authorList>
    </citation>
    <scope>NUCLEOTIDE SEQUENCE [LARGE SCALE GENOMIC DNA]</scope>
    <source>
        <strain evidence="1 2">TSA40</strain>
    </source>
</reference>
<keyword evidence="2" id="KW-1185">Reference proteome</keyword>
<sequence length="130" mass="14059">MAGSSIIADDIRRFILTSIPSVPFLEAMLLLRNETGVAWDSTHLAKRLYLSDKAATTLLAELHAAGIAAPNARTEGGYCFHPASEALADIIGKVASAYAAHLVEVTHLIHSRSGKRAVQFADAFKWRKES</sequence>
<dbReference type="Proteomes" id="UP000197535">
    <property type="component" value="Unassembled WGS sequence"/>
</dbReference>
<gene>
    <name evidence="1" type="ORF">AYR66_06410</name>
</gene>